<keyword evidence="2" id="KW-0503">Monooxygenase</keyword>
<dbReference type="InterPro" id="IPR002397">
    <property type="entry name" value="Cyt_P450_B"/>
</dbReference>
<dbReference type="Proteomes" id="UP001500751">
    <property type="component" value="Unassembled WGS sequence"/>
</dbReference>
<dbReference type="Gene3D" id="1.10.630.10">
    <property type="entry name" value="Cytochrome P450"/>
    <property type="match status" value="1"/>
</dbReference>
<dbReference type="PRINTS" id="PR00359">
    <property type="entry name" value="BP450"/>
</dbReference>
<dbReference type="SUPFAM" id="SSF48264">
    <property type="entry name" value="Cytochrome P450"/>
    <property type="match status" value="1"/>
</dbReference>
<dbReference type="InterPro" id="IPR017972">
    <property type="entry name" value="Cyt_P450_CS"/>
</dbReference>
<dbReference type="PANTHER" id="PTHR46696:SF4">
    <property type="entry name" value="BIOTIN BIOSYNTHESIS CYTOCHROME P450"/>
    <property type="match status" value="1"/>
</dbReference>
<dbReference type="PRINTS" id="PR00385">
    <property type="entry name" value="P450"/>
</dbReference>
<keyword evidence="2" id="KW-0408">Iron</keyword>
<reference evidence="3 4" key="1">
    <citation type="journal article" date="2019" name="Int. J. Syst. Evol. Microbiol.">
        <title>The Global Catalogue of Microorganisms (GCM) 10K type strain sequencing project: providing services to taxonomists for standard genome sequencing and annotation.</title>
        <authorList>
            <consortium name="The Broad Institute Genomics Platform"/>
            <consortium name="The Broad Institute Genome Sequencing Center for Infectious Disease"/>
            <person name="Wu L."/>
            <person name="Ma J."/>
        </authorList>
    </citation>
    <scope>NUCLEOTIDE SEQUENCE [LARGE SCALE GENOMIC DNA]</scope>
    <source>
        <strain evidence="3 4">JCM 16014</strain>
    </source>
</reference>
<dbReference type="PANTHER" id="PTHR46696">
    <property type="entry name" value="P450, PUTATIVE (EUROFUNG)-RELATED"/>
    <property type="match status" value="1"/>
</dbReference>
<proteinExistence type="inferred from homology"/>
<dbReference type="Pfam" id="PF00067">
    <property type="entry name" value="p450"/>
    <property type="match status" value="1"/>
</dbReference>
<evidence type="ECO:0000256" key="1">
    <source>
        <dbReference type="ARBA" id="ARBA00010617"/>
    </source>
</evidence>
<dbReference type="PROSITE" id="PS00086">
    <property type="entry name" value="CYTOCHROME_P450"/>
    <property type="match status" value="1"/>
</dbReference>
<keyword evidence="4" id="KW-1185">Reference proteome</keyword>
<evidence type="ECO:0000313" key="3">
    <source>
        <dbReference type="EMBL" id="GAA2018222.1"/>
    </source>
</evidence>
<evidence type="ECO:0000256" key="2">
    <source>
        <dbReference type="RuleBase" id="RU000461"/>
    </source>
</evidence>
<dbReference type="InterPro" id="IPR036396">
    <property type="entry name" value="Cyt_P450_sf"/>
</dbReference>
<gene>
    <name evidence="3" type="ORF">GCM10009839_12930</name>
</gene>
<name>A0ABN2TR52_9ACTN</name>
<keyword evidence="2" id="KW-0560">Oxidoreductase</keyword>
<dbReference type="InterPro" id="IPR001128">
    <property type="entry name" value="Cyt_P450"/>
</dbReference>
<accession>A0ABN2TR52</accession>
<sequence>MTALSPADPAAIAAIAAIDLADQDFATRGDAEQVWALLRRERPVHWNTRPDGTGFWAVTRYHDTLRVLRDSTTFRSGQGMRLDHNPAATAAAADKLMIVADAPRHAKIRRVVASAFTPRMAARLEENMRETVRQELAAIGDGEPCDFTDVASVLPLSVICDMLGVPRADWPFMLRSTRVAFGESDSDPLERLEAHAQVLEYYQDLVAERRRRPREDVISTMAGGSVDGVPLTDEEIFLNCDGLISGGNETTRHASVGGLLALIDRPDQWRAASAAPEGLDAVADEILRFTSPAMHVLRTPCQDTEIGGQAIRAGEPVTVWMPSANRDEAVFDDPDRFDGARHPNPHLAFGMGPHHCLGATLARIELRVLFEELLRTFASGEPAGPARRLRSTLIWGYESAPVLLHRR</sequence>
<comment type="caution">
    <text evidence="3">The sequence shown here is derived from an EMBL/GenBank/DDBJ whole genome shotgun (WGS) entry which is preliminary data.</text>
</comment>
<dbReference type="RefSeq" id="WP_344664568.1">
    <property type="nucleotide sequence ID" value="NZ_BAAAQN010000005.1"/>
</dbReference>
<comment type="similarity">
    <text evidence="1 2">Belongs to the cytochrome P450 family.</text>
</comment>
<keyword evidence="2" id="KW-0479">Metal-binding</keyword>
<dbReference type="EMBL" id="BAAAQN010000005">
    <property type="protein sequence ID" value="GAA2018222.1"/>
    <property type="molecule type" value="Genomic_DNA"/>
</dbReference>
<protein>
    <submittedName>
        <fullName evidence="3">Cytochrome P450</fullName>
    </submittedName>
</protein>
<evidence type="ECO:0000313" key="4">
    <source>
        <dbReference type="Proteomes" id="UP001500751"/>
    </source>
</evidence>
<dbReference type="CDD" id="cd11033">
    <property type="entry name" value="CYP142-like"/>
    <property type="match status" value="1"/>
</dbReference>
<organism evidence="3 4">
    <name type="scientific">Catenulispora yoronensis</name>
    <dbReference type="NCBI Taxonomy" id="450799"/>
    <lineage>
        <taxon>Bacteria</taxon>
        <taxon>Bacillati</taxon>
        <taxon>Actinomycetota</taxon>
        <taxon>Actinomycetes</taxon>
        <taxon>Catenulisporales</taxon>
        <taxon>Catenulisporaceae</taxon>
        <taxon>Catenulispora</taxon>
    </lineage>
</organism>
<keyword evidence="2" id="KW-0349">Heme</keyword>